<comment type="caution">
    <text evidence="3">The sequence shown here is derived from an EMBL/GenBank/DDBJ whole genome shotgun (WGS) entry which is preliminary data.</text>
</comment>
<dbReference type="Pfam" id="PF00437">
    <property type="entry name" value="T2SSE"/>
    <property type="match status" value="1"/>
</dbReference>
<dbReference type="InterPro" id="IPR001482">
    <property type="entry name" value="T2SS/T4SS_dom"/>
</dbReference>
<reference evidence="4" key="1">
    <citation type="journal article" date="2019" name="Int. J. Syst. Evol. Microbiol.">
        <title>The Global Catalogue of Microorganisms (GCM) 10K type strain sequencing project: providing services to taxonomists for standard genome sequencing and annotation.</title>
        <authorList>
            <consortium name="The Broad Institute Genomics Platform"/>
            <consortium name="The Broad Institute Genome Sequencing Center for Infectious Disease"/>
            <person name="Wu L."/>
            <person name="Ma J."/>
        </authorList>
    </citation>
    <scope>NUCLEOTIDE SEQUENCE [LARGE SCALE GENOMIC DNA]</scope>
    <source>
        <strain evidence="4">NBRC 108723</strain>
    </source>
</reference>
<feature type="domain" description="Bacterial type II secretion system protein E" evidence="2">
    <location>
        <begin position="87"/>
        <end position="240"/>
    </location>
</feature>
<keyword evidence="4" id="KW-1185">Reference proteome</keyword>
<name>A0ABQ6F5Y9_9VIBR</name>
<accession>A0ABQ6F5Y9</accession>
<evidence type="ECO:0000313" key="3">
    <source>
        <dbReference type="EMBL" id="GLT20236.1"/>
    </source>
</evidence>
<comment type="similarity">
    <text evidence="1">Belongs to the GSP E family.</text>
</comment>
<proteinExistence type="inferred from homology"/>
<dbReference type="InterPro" id="IPR027417">
    <property type="entry name" value="P-loop_NTPase"/>
</dbReference>
<evidence type="ECO:0000259" key="2">
    <source>
        <dbReference type="Pfam" id="PF00437"/>
    </source>
</evidence>
<dbReference type="SUPFAM" id="SSF52540">
    <property type="entry name" value="P-loop containing nucleoside triphosphate hydrolases"/>
    <property type="match status" value="1"/>
</dbReference>
<dbReference type="Proteomes" id="UP001157138">
    <property type="component" value="Unassembled WGS sequence"/>
</dbReference>
<evidence type="ECO:0000256" key="1">
    <source>
        <dbReference type="ARBA" id="ARBA00006611"/>
    </source>
</evidence>
<organism evidence="3 4">
    <name type="scientific">Vibrio zhanjiangensis</name>
    <dbReference type="NCBI Taxonomy" id="1046128"/>
    <lineage>
        <taxon>Bacteria</taxon>
        <taxon>Pseudomonadati</taxon>
        <taxon>Pseudomonadota</taxon>
        <taxon>Gammaproteobacteria</taxon>
        <taxon>Vibrionales</taxon>
        <taxon>Vibrionaceae</taxon>
        <taxon>Vibrio</taxon>
    </lineage>
</organism>
<protein>
    <recommendedName>
        <fullName evidence="2">Bacterial type II secretion system protein E domain-containing protein</fullName>
    </recommendedName>
</protein>
<dbReference type="RefSeq" id="WP_284194057.1">
    <property type="nucleotide sequence ID" value="NZ_BSPW01000096.1"/>
</dbReference>
<sequence>MDEDLMVMPDATLMALCLEDGHTVVDSQGIIHVDDAQHAPKLNVIKAYVRNQPTHEGRAPVVKKSDPALVQRLLEMAPSISSKQSEEADQSQMAEKLTALCQAAVNAKASDIHIEVVRQETRILLRVDGKRRQLDKLANGESARLQSDKLGKQLARYALQMKGNHNYTERTPLNDRFELTLTCDGHGEKVERVDKRVEWRVALMPLDRGIKVVLRCLTPLGAPLTFDAMDLLPTQRDLFMSWGIAPNSPISST</sequence>
<dbReference type="EMBL" id="BSPW01000096">
    <property type="protein sequence ID" value="GLT20236.1"/>
    <property type="molecule type" value="Genomic_DNA"/>
</dbReference>
<dbReference type="Gene3D" id="3.30.450.90">
    <property type="match status" value="1"/>
</dbReference>
<gene>
    <name evidence="3" type="ORF">GCM10007938_40190</name>
</gene>
<evidence type="ECO:0000313" key="4">
    <source>
        <dbReference type="Proteomes" id="UP001157138"/>
    </source>
</evidence>